<protein>
    <submittedName>
        <fullName evidence="4">Homeobox domain-containing protein</fullName>
    </submittedName>
</protein>
<feature type="compositionally biased region" description="Basic and acidic residues" evidence="1">
    <location>
        <begin position="1"/>
        <end position="10"/>
    </location>
</feature>
<accession>A0A183FTM8</accession>
<evidence type="ECO:0000256" key="1">
    <source>
        <dbReference type="SAM" id="MobiDB-lite"/>
    </source>
</evidence>
<reference evidence="2 3" key="1">
    <citation type="submission" date="2018-11" db="EMBL/GenBank/DDBJ databases">
        <authorList>
            <consortium name="Pathogen Informatics"/>
        </authorList>
    </citation>
    <scope>NUCLEOTIDE SEQUENCE [LARGE SCALE GENOMIC DNA]</scope>
</reference>
<evidence type="ECO:0000313" key="4">
    <source>
        <dbReference type="WBParaSite" id="HPBE_0001144601-mRNA-1"/>
    </source>
</evidence>
<keyword evidence="3" id="KW-1185">Reference proteome</keyword>
<evidence type="ECO:0000313" key="2">
    <source>
        <dbReference type="EMBL" id="VDO88631.1"/>
    </source>
</evidence>
<feature type="region of interest" description="Disordered" evidence="1">
    <location>
        <begin position="1"/>
        <end position="81"/>
    </location>
</feature>
<dbReference type="WBParaSite" id="HPBE_0001144601-mRNA-1">
    <property type="protein sequence ID" value="HPBE_0001144601-mRNA-1"/>
    <property type="gene ID" value="HPBE_0001144601"/>
</dbReference>
<reference evidence="4" key="2">
    <citation type="submission" date="2019-09" db="UniProtKB">
        <authorList>
            <consortium name="WormBaseParasite"/>
        </authorList>
    </citation>
    <scope>IDENTIFICATION</scope>
</reference>
<sequence length="103" mass="11477">MPMEGSRSDDGGSATVSGSTQRTAEDRTQQNCPPRTRSVGPRPSARICKLRTAPEAERRKNRSPNLTVSEKERRGELEFTEVEQKKKHIGLDLFSQPSDHPTS</sequence>
<dbReference type="EMBL" id="UZAH01027108">
    <property type="protein sequence ID" value="VDO88631.1"/>
    <property type="molecule type" value="Genomic_DNA"/>
</dbReference>
<evidence type="ECO:0000313" key="3">
    <source>
        <dbReference type="Proteomes" id="UP000050761"/>
    </source>
</evidence>
<proteinExistence type="predicted"/>
<gene>
    <name evidence="2" type="ORF">HPBE_LOCUS11447</name>
</gene>
<dbReference type="AlphaFoldDB" id="A0A183FTM8"/>
<accession>A0A3P7YM14</accession>
<dbReference type="Proteomes" id="UP000050761">
    <property type="component" value="Unassembled WGS sequence"/>
</dbReference>
<name>A0A183FTM8_HELPZ</name>
<organism evidence="3 4">
    <name type="scientific">Heligmosomoides polygyrus</name>
    <name type="common">Parasitic roundworm</name>
    <dbReference type="NCBI Taxonomy" id="6339"/>
    <lineage>
        <taxon>Eukaryota</taxon>
        <taxon>Metazoa</taxon>
        <taxon>Ecdysozoa</taxon>
        <taxon>Nematoda</taxon>
        <taxon>Chromadorea</taxon>
        <taxon>Rhabditida</taxon>
        <taxon>Rhabditina</taxon>
        <taxon>Rhabditomorpha</taxon>
        <taxon>Strongyloidea</taxon>
        <taxon>Heligmosomidae</taxon>
        <taxon>Heligmosomoides</taxon>
    </lineage>
</organism>